<feature type="transmembrane region" description="Helical" evidence="5">
    <location>
        <begin position="264"/>
        <end position="282"/>
    </location>
</feature>
<dbReference type="RefSeq" id="WP_221337685.1">
    <property type="nucleotide sequence ID" value="NZ_BAABIX010000043.1"/>
</dbReference>
<dbReference type="GO" id="GO:0016020">
    <property type="term" value="C:membrane"/>
    <property type="evidence" value="ECO:0007669"/>
    <property type="project" value="UniProtKB-SubCell"/>
</dbReference>
<evidence type="ECO:0000313" key="6">
    <source>
        <dbReference type="EMBL" id="MBB5140108.1"/>
    </source>
</evidence>
<keyword evidence="4 5" id="KW-0472">Membrane</keyword>
<comment type="subcellular location">
    <subcellularLocation>
        <location evidence="1">Membrane</location>
        <topology evidence="1">Multi-pass membrane protein</topology>
    </subcellularLocation>
</comment>
<evidence type="ECO:0000313" key="7">
    <source>
        <dbReference type="Proteomes" id="UP000578449"/>
    </source>
</evidence>
<dbReference type="Pfam" id="PF01758">
    <property type="entry name" value="SBF"/>
    <property type="match status" value="1"/>
</dbReference>
<evidence type="ECO:0000256" key="2">
    <source>
        <dbReference type="ARBA" id="ARBA00022692"/>
    </source>
</evidence>
<feature type="transmembrane region" description="Helical" evidence="5">
    <location>
        <begin position="230"/>
        <end position="252"/>
    </location>
</feature>
<dbReference type="PANTHER" id="PTHR10361">
    <property type="entry name" value="SODIUM-BILE ACID COTRANSPORTER"/>
    <property type="match status" value="1"/>
</dbReference>
<dbReference type="InterPro" id="IPR002657">
    <property type="entry name" value="BilAc:Na_symport/Acr3"/>
</dbReference>
<dbReference type="EMBL" id="JACHGN010000036">
    <property type="protein sequence ID" value="MBB5140108.1"/>
    <property type="molecule type" value="Genomic_DNA"/>
</dbReference>
<keyword evidence="7" id="KW-1185">Reference proteome</keyword>
<protein>
    <submittedName>
        <fullName evidence="6">BASS family bile acid:Na+ symporter</fullName>
    </submittedName>
</protein>
<keyword evidence="2 5" id="KW-0812">Transmembrane</keyword>
<evidence type="ECO:0000256" key="4">
    <source>
        <dbReference type="ARBA" id="ARBA00023136"/>
    </source>
</evidence>
<dbReference type="InterPro" id="IPR004710">
    <property type="entry name" value="Bilac:Na_transpt"/>
</dbReference>
<proteinExistence type="predicted"/>
<accession>A0A840PKR2</accession>
<keyword evidence="3 5" id="KW-1133">Transmembrane helix</keyword>
<gene>
    <name evidence="6" type="ORF">HNP84_009873</name>
</gene>
<evidence type="ECO:0000256" key="1">
    <source>
        <dbReference type="ARBA" id="ARBA00004141"/>
    </source>
</evidence>
<feature type="transmembrane region" description="Helical" evidence="5">
    <location>
        <begin position="69"/>
        <end position="88"/>
    </location>
</feature>
<dbReference type="PANTHER" id="PTHR10361:SF24">
    <property type="entry name" value="P3 PROTEIN"/>
    <property type="match status" value="1"/>
</dbReference>
<dbReference type="AlphaFoldDB" id="A0A840PKR2"/>
<reference evidence="6 7" key="1">
    <citation type="submission" date="2020-08" db="EMBL/GenBank/DDBJ databases">
        <title>Genomic Encyclopedia of Type Strains, Phase IV (KMG-IV): sequencing the most valuable type-strain genomes for metagenomic binning, comparative biology and taxonomic classification.</title>
        <authorList>
            <person name="Goeker M."/>
        </authorList>
    </citation>
    <scope>NUCLEOTIDE SEQUENCE [LARGE SCALE GENOMIC DNA]</scope>
    <source>
        <strain evidence="6 7">DSM 45615</strain>
    </source>
</reference>
<dbReference type="SUPFAM" id="SSF103473">
    <property type="entry name" value="MFS general substrate transporter"/>
    <property type="match status" value="1"/>
</dbReference>
<name>A0A840PKR2_9ACTN</name>
<comment type="caution">
    <text evidence="6">The sequence shown here is derived from an EMBL/GenBank/DDBJ whole genome shotgun (WGS) entry which is preliminary data.</text>
</comment>
<evidence type="ECO:0000256" key="3">
    <source>
        <dbReference type="ARBA" id="ARBA00022989"/>
    </source>
</evidence>
<dbReference type="Gene3D" id="1.20.1530.20">
    <property type="match status" value="1"/>
</dbReference>
<feature type="transmembrane region" description="Helical" evidence="5">
    <location>
        <begin position="194"/>
        <end position="218"/>
    </location>
</feature>
<evidence type="ECO:0000256" key="5">
    <source>
        <dbReference type="SAM" id="Phobius"/>
    </source>
</evidence>
<feature type="transmembrane region" description="Helical" evidence="5">
    <location>
        <begin position="169"/>
        <end position="188"/>
    </location>
</feature>
<sequence>MDDSPLLHAVLLSSLALIMFGLGLSLTTADFTRITRQPRVALVALGCQILVLPALCFALVTVLDLAAPLAVGMMLLAASPGGTVANLYSHLAGGDVALNITLTAVNSVLAPFTMPIVVNLAMAHFIGSGEDIGLGFGELAQVFAVVLVPVALGMLVRRRYREFADRMDRPGRIVSGVFLLLVVLGAIFQEREHLLDYVASVGLATALFGLLSFTVGYGAPRLARAGRRQAIASAMEISVHNTALAITIAISPDLLGNTEMASPAAIYTVVAFTGAMIFTRLMRRAGRSATPVGG</sequence>
<dbReference type="InterPro" id="IPR038770">
    <property type="entry name" value="Na+/solute_symporter_sf"/>
</dbReference>
<feature type="transmembrane region" description="Helical" evidence="5">
    <location>
        <begin position="139"/>
        <end position="157"/>
    </location>
</feature>
<feature type="transmembrane region" description="Helical" evidence="5">
    <location>
        <begin position="6"/>
        <end position="28"/>
    </location>
</feature>
<dbReference type="InterPro" id="IPR036259">
    <property type="entry name" value="MFS_trans_sf"/>
</dbReference>
<feature type="transmembrane region" description="Helical" evidence="5">
    <location>
        <begin position="100"/>
        <end position="127"/>
    </location>
</feature>
<organism evidence="6 7">
    <name type="scientific">Thermocatellispora tengchongensis</name>
    <dbReference type="NCBI Taxonomy" id="1073253"/>
    <lineage>
        <taxon>Bacteria</taxon>
        <taxon>Bacillati</taxon>
        <taxon>Actinomycetota</taxon>
        <taxon>Actinomycetes</taxon>
        <taxon>Streptosporangiales</taxon>
        <taxon>Streptosporangiaceae</taxon>
        <taxon>Thermocatellispora</taxon>
    </lineage>
</organism>
<dbReference type="Proteomes" id="UP000578449">
    <property type="component" value="Unassembled WGS sequence"/>
</dbReference>
<feature type="transmembrane region" description="Helical" evidence="5">
    <location>
        <begin position="40"/>
        <end position="63"/>
    </location>
</feature>